<dbReference type="AlphaFoldDB" id="A0A494BAL0"/>
<dbReference type="GO" id="GO:0030896">
    <property type="term" value="C:checkpoint clamp complex"/>
    <property type="evidence" value="ECO:0007669"/>
    <property type="project" value="InterPro"/>
</dbReference>
<dbReference type="Proteomes" id="UP000000589">
    <property type="component" value="Chromosome 19"/>
</dbReference>
<reference evidence="1 3" key="1">
    <citation type="journal article" date="2009" name="PLoS Biol.">
        <title>Lineage-specific biology revealed by a finished genome assembly of the mouse.</title>
        <authorList>
            <consortium name="Mouse Genome Sequencing Consortium"/>
            <person name="Church D.M."/>
            <person name="Goodstadt L."/>
            <person name="Hillier L.W."/>
            <person name="Zody M.C."/>
            <person name="Goldstein S."/>
            <person name="She X."/>
            <person name="Bult C.J."/>
            <person name="Agarwala R."/>
            <person name="Cherry J.L."/>
            <person name="DiCuccio M."/>
            <person name="Hlavina W."/>
            <person name="Kapustin Y."/>
            <person name="Meric P."/>
            <person name="Maglott D."/>
            <person name="Birtle Z."/>
            <person name="Marques A.C."/>
            <person name="Graves T."/>
            <person name="Zhou S."/>
            <person name="Teague B."/>
            <person name="Potamousis K."/>
            <person name="Churas C."/>
            <person name="Place M."/>
            <person name="Herschleb J."/>
            <person name="Runnheim R."/>
            <person name="Forrest D."/>
            <person name="Amos-Landgraf J."/>
            <person name="Schwartz D.C."/>
            <person name="Cheng Z."/>
            <person name="Lindblad-Toh K."/>
            <person name="Eichler E.E."/>
            <person name="Ponting C.P."/>
        </authorList>
    </citation>
    <scope>NUCLEOTIDE SEQUENCE [LARGE SCALE GENOMIC DNA]</scope>
    <source>
        <strain evidence="1 3">C57BL/6J</strain>
    </source>
</reference>
<sequence length="73" mass="8012">MKCLITGGNVKVLGKAVHSLSRIGDELYLEPLKDGGWWTDIPAQFIISWVVRTSAWAQSSEAACLYRGSPYGL</sequence>
<dbReference type="GO" id="GO:0000077">
    <property type="term" value="P:DNA damage checkpoint signaling"/>
    <property type="evidence" value="ECO:0007669"/>
    <property type="project" value="InterPro"/>
</dbReference>
<reference evidence="1" key="4">
    <citation type="submission" date="2025-09" db="UniProtKB">
        <authorList>
            <consortium name="Ensembl"/>
        </authorList>
    </citation>
    <scope>IDENTIFICATION</scope>
    <source>
        <strain evidence="1">C57BL/6J</strain>
    </source>
</reference>
<dbReference type="Antibodypedia" id="1880">
    <property type="antibodies" value="1135 antibodies from 38 providers"/>
</dbReference>
<dbReference type="PANTHER" id="PTHR15237:SF1">
    <property type="entry name" value="CELL CYCLE CHECKPOINT CONTROL PROTEIN RAD9A"/>
    <property type="match status" value="1"/>
</dbReference>
<proteinExistence type="evidence at protein level"/>
<evidence type="ECO:0000313" key="1">
    <source>
        <dbReference type="Ensembl" id="ENSMUSP00000158136.2"/>
    </source>
</evidence>
<accession>A0A494BAL0</accession>
<dbReference type="ExpressionAtlas" id="A0A494BAL0">
    <property type="expression patterns" value="baseline and differential"/>
</dbReference>
<dbReference type="MGI" id="MGI:1328356">
    <property type="gene designation" value="Rad9a"/>
</dbReference>
<keyword evidence="4" id="KW-1267">Proteomics identification</keyword>
<organism evidence="1 3">
    <name type="scientific">Mus musculus</name>
    <name type="common">Mouse</name>
    <dbReference type="NCBI Taxonomy" id="10090"/>
    <lineage>
        <taxon>Eukaryota</taxon>
        <taxon>Metazoa</taxon>
        <taxon>Chordata</taxon>
        <taxon>Craniata</taxon>
        <taxon>Vertebrata</taxon>
        <taxon>Euteleostomi</taxon>
        <taxon>Mammalia</taxon>
        <taxon>Eutheria</taxon>
        <taxon>Euarchontoglires</taxon>
        <taxon>Glires</taxon>
        <taxon>Rodentia</taxon>
        <taxon>Myomorpha</taxon>
        <taxon>Muroidea</taxon>
        <taxon>Muridae</taxon>
        <taxon>Murinae</taxon>
        <taxon>Mus</taxon>
        <taxon>Mus</taxon>
    </lineage>
</organism>
<dbReference type="Gene3D" id="3.70.10.10">
    <property type="match status" value="1"/>
</dbReference>
<reference evidence="1" key="3">
    <citation type="submission" date="2025-08" db="UniProtKB">
        <authorList>
            <consortium name="Ensembl"/>
        </authorList>
    </citation>
    <scope>IDENTIFICATION</scope>
    <source>
        <strain evidence="1">C57BL/6J</strain>
    </source>
</reference>
<name>A0A494BAL0_MOUSE</name>
<evidence type="ECO:0000313" key="2">
    <source>
        <dbReference type="MGI" id="MGI:1328356"/>
    </source>
</evidence>
<dbReference type="Bgee" id="ENSMUSG00000024824">
    <property type="expression patterns" value="Expressed in undifferentiated genital tubercle and 74 other cell types or tissues"/>
</dbReference>
<protein>
    <submittedName>
        <fullName evidence="1">RAD9 checkpoint clamp component A</fullName>
    </submittedName>
</protein>
<dbReference type="GeneTree" id="ENSGT00390000005767"/>
<evidence type="ECO:0000313" key="3">
    <source>
        <dbReference type="Proteomes" id="UP000000589"/>
    </source>
</evidence>
<keyword evidence="3" id="KW-1185">Reference proteome</keyword>
<dbReference type="Ensembl" id="ENSMUST00000237278.2">
    <property type="protein sequence ID" value="ENSMUSP00000158136.2"/>
    <property type="gene ID" value="ENSMUSG00000024824.8"/>
</dbReference>
<dbReference type="InterPro" id="IPR007268">
    <property type="entry name" value="Rad9/Ddc1"/>
</dbReference>
<gene>
    <name evidence="1 2" type="primary">Rad9a</name>
</gene>
<dbReference type="AGR" id="MGI:1328356"/>
<evidence type="ECO:0007829" key="4">
    <source>
        <dbReference type="ProteomicsDB" id="A0A494BAL0"/>
    </source>
</evidence>
<dbReference type="VEuPathDB" id="HostDB:ENSMUSG00000024824"/>
<dbReference type="SMR" id="A0A494BAL0"/>
<reference evidence="1 3" key="2">
    <citation type="journal article" date="2011" name="PLoS Biol.">
        <title>Modernizing reference genome assemblies.</title>
        <authorList>
            <person name="Church D.M."/>
            <person name="Schneider V.A."/>
            <person name="Graves T."/>
            <person name="Auger K."/>
            <person name="Cunningham F."/>
            <person name="Bouk N."/>
            <person name="Chen H.C."/>
            <person name="Agarwala R."/>
            <person name="McLaren W.M."/>
            <person name="Ritchie G.R."/>
            <person name="Albracht D."/>
            <person name="Kremitzki M."/>
            <person name="Rock S."/>
            <person name="Kotkiewicz H."/>
            <person name="Kremitzki C."/>
            <person name="Wollam A."/>
            <person name="Trani L."/>
            <person name="Fulton L."/>
            <person name="Fulton R."/>
            <person name="Matthews L."/>
            <person name="Whitehead S."/>
            <person name="Chow W."/>
            <person name="Torrance J."/>
            <person name="Dunn M."/>
            <person name="Harden G."/>
            <person name="Threadgold G."/>
            <person name="Wood J."/>
            <person name="Collins J."/>
            <person name="Heath P."/>
            <person name="Griffiths G."/>
            <person name="Pelan S."/>
            <person name="Grafham D."/>
            <person name="Eichler E.E."/>
            <person name="Weinstock G."/>
            <person name="Mardis E.R."/>
            <person name="Wilson R.K."/>
            <person name="Howe K."/>
            <person name="Flicek P."/>
            <person name="Hubbard T."/>
        </authorList>
    </citation>
    <scope>NUCLEOTIDE SEQUENCE [LARGE SCALE GENOMIC DNA]</scope>
    <source>
        <strain evidence="1 3">C57BL/6J</strain>
    </source>
</reference>
<dbReference type="PANTHER" id="PTHR15237">
    <property type="entry name" value="DNA REPAIR PROTEIN RAD9"/>
    <property type="match status" value="1"/>
</dbReference>